<evidence type="ECO:0000259" key="1">
    <source>
        <dbReference type="PROSITE" id="PS50112"/>
    </source>
</evidence>
<dbReference type="InterPro" id="IPR036513">
    <property type="entry name" value="STAS_dom_sf"/>
</dbReference>
<gene>
    <name evidence="3" type="ORF">CR203_02695</name>
</gene>
<dbReference type="Gene3D" id="3.30.450.20">
    <property type="entry name" value="PAS domain"/>
    <property type="match status" value="1"/>
</dbReference>
<dbReference type="Pfam" id="PF01740">
    <property type="entry name" value="STAS"/>
    <property type="match status" value="1"/>
</dbReference>
<feature type="domain" description="STAS" evidence="2">
    <location>
        <begin position="144"/>
        <end position="255"/>
    </location>
</feature>
<dbReference type="PROSITE" id="PS50801">
    <property type="entry name" value="STAS"/>
    <property type="match status" value="1"/>
</dbReference>
<reference evidence="3 4" key="1">
    <citation type="submission" date="2017-10" db="EMBL/GenBank/DDBJ databases">
        <title>Bacillus sp. nov., a halophilic bacterium isolated from a Keqin Lake.</title>
        <authorList>
            <person name="Wang H."/>
        </authorList>
    </citation>
    <scope>NUCLEOTIDE SEQUENCE [LARGE SCALE GENOMIC DNA]</scope>
    <source>
        <strain evidence="3 4">KCTC 13187</strain>
    </source>
</reference>
<dbReference type="PROSITE" id="PS50112">
    <property type="entry name" value="PAS"/>
    <property type="match status" value="1"/>
</dbReference>
<dbReference type="EMBL" id="PDOE01000001">
    <property type="protein sequence ID" value="RKL68965.1"/>
    <property type="molecule type" value="Genomic_DNA"/>
</dbReference>
<dbReference type="OrthoDB" id="2702602at2"/>
<keyword evidence="3" id="KW-0418">Kinase</keyword>
<name>A0A3A9KM60_9BACI</name>
<dbReference type="InterPro" id="IPR051932">
    <property type="entry name" value="Bact_StressResp_Reg"/>
</dbReference>
<feature type="domain" description="PAS" evidence="1">
    <location>
        <begin position="15"/>
        <end position="84"/>
    </location>
</feature>
<dbReference type="Pfam" id="PF08448">
    <property type="entry name" value="PAS_4"/>
    <property type="match status" value="1"/>
</dbReference>
<dbReference type="InterPro" id="IPR013656">
    <property type="entry name" value="PAS_4"/>
</dbReference>
<accession>A0A3A9KM60</accession>
<dbReference type="InterPro" id="IPR035965">
    <property type="entry name" value="PAS-like_dom_sf"/>
</dbReference>
<dbReference type="Proteomes" id="UP000281498">
    <property type="component" value="Unassembled WGS sequence"/>
</dbReference>
<dbReference type="SUPFAM" id="SSF55785">
    <property type="entry name" value="PYP-like sensor domain (PAS domain)"/>
    <property type="match status" value="1"/>
</dbReference>
<evidence type="ECO:0000313" key="3">
    <source>
        <dbReference type="EMBL" id="RKL68965.1"/>
    </source>
</evidence>
<organism evidence="3 4">
    <name type="scientific">Salipaludibacillus neizhouensis</name>
    <dbReference type="NCBI Taxonomy" id="885475"/>
    <lineage>
        <taxon>Bacteria</taxon>
        <taxon>Bacillati</taxon>
        <taxon>Bacillota</taxon>
        <taxon>Bacilli</taxon>
        <taxon>Bacillales</taxon>
        <taxon>Bacillaceae</taxon>
    </lineage>
</organism>
<sequence>MKQMSDNNHLSISEREEMYRQIVEYSFETTIIHSDNRILYINQSGADFFKTEKKTIIGAKVVDVFTDEFKEVITERIRRATEENQIGELIETTVHIFDGTNVDVELYCHPVNFGDRQAIQSIIRDITSRKESEKKLKRLISEVATPIVPVFEGIAVIPIVGEIDEDRTQQLIDIIPQKIQGHDLQYLIIDVSGIYNIDEVVINFLYEISAIMKLLGISLIFTGLRPGLARKAVSSCPNVTSLRTMSNVKQALNLLIKT</sequence>
<evidence type="ECO:0000259" key="2">
    <source>
        <dbReference type="PROSITE" id="PS50801"/>
    </source>
</evidence>
<dbReference type="SMART" id="SM00091">
    <property type="entry name" value="PAS"/>
    <property type="match status" value="1"/>
</dbReference>
<dbReference type="AlphaFoldDB" id="A0A3A9KM60"/>
<dbReference type="CDD" id="cd07041">
    <property type="entry name" value="STAS_RsbR_RsbS_like"/>
    <property type="match status" value="1"/>
</dbReference>
<protein>
    <submittedName>
        <fullName evidence="3">Histidine kinase</fullName>
    </submittedName>
</protein>
<keyword evidence="3" id="KW-0808">Transferase</keyword>
<keyword evidence="4" id="KW-1185">Reference proteome</keyword>
<dbReference type="GO" id="GO:0016301">
    <property type="term" value="F:kinase activity"/>
    <property type="evidence" value="ECO:0007669"/>
    <property type="project" value="UniProtKB-KW"/>
</dbReference>
<dbReference type="PANTHER" id="PTHR33745">
    <property type="entry name" value="RSBT ANTAGONIST PROTEIN RSBS-RELATED"/>
    <property type="match status" value="1"/>
</dbReference>
<dbReference type="SUPFAM" id="SSF52091">
    <property type="entry name" value="SpoIIaa-like"/>
    <property type="match status" value="1"/>
</dbReference>
<evidence type="ECO:0000313" key="4">
    <source>
        <dbReference type="Proteomes" id="UP000281498"/>
    </source>
</evidence>
<dbReference type="InterPro" id="IPR002645">
    <property type="entry name" value="STAS_dom"/>
</dbReference>
<proteinExistence type="predicted"/>
<dbReference type="Gene3D" id="3.30.750.24">
    <property type="entry name" value="STAS domain"/>
    <property type="match status" value="1"/>
</dbReference>
<dbReference type="InterPro" id="IPR000014">
    <property type="entry name" value="PAS"/>
</dbReference>
<dbReference type="PANTHER" id="PTHR33745:SF8">
    <property type="entry name" value="BLUE-LIGHT PHOTORECEPTOR"/>
    <property type="match status" value="1"/>
</dbReference>
<dbReference type="NCBIfam" id="TIGR00229">
    <property type="entry name" value="sensory_box"/>
    <property type="match status" value="1"/>
</dbReference>
<comment type="caution">
    <text evidence="3">The sequence shown here is derived from an EMBL/GenBank/DDBJ whole genome shotgun (WGS) entry which is preliminary data.</text>
</comment>